<protein>
    <submittedName>
        <fullName evidence="2">Uncharacterized protein</fullName>
    </submittedName>
</protein>
<gene>
    <name evidence="2" type="ORF">BIFAD42_19470</name>
</gene>
<keyword evidence="1" id="KW-0472">Membrane</keyword>
<evidence type="ECO:0000313" key="3">
    <source>
        <dbReference type="Proteomes" id="UP000886943"/>
    </source>
</evidence>
<dbReference type="RefSeq" id="WP_236834680.1">
    <property type="nucleotide sequence ID" value="NZ_LNKG01000007.1"/>
</dbReference>
<feature type="transmembrane region" description="Helical" evidence="1">
    <location>
        <begin position="25"/>
        <end position="47"/>
    </location>
</feature>
<accession>A0AAN4VNZ5</accession>
<dbReference type="Proteomes" id="UP000886943">
    <property type="component" value="Unassembled WGS sequence"/>
</dbReference>
<keyword evidence="1" id="KW-0812">Transmembrane</keyword>
<proteinExistence type="predicted"/>
<dbReference type="AlphaFoldDB" id="A0AAN4VNZ5"/>
<organism evidence="2 3">
    <name type="scientific">Bifidobacterium adolescentis</name>
    <dbReference type="NCBI Taxonomy" id="1680"/>
    <lineage>
        <taxon>Bacteria</taxon>
        <taxon>Bacillati</taxon>
        <taxon>Actinomycetota</taxon>
        <taxon>Actinomycetes</taxon>
        <taxon>Bifidobacteriales</taxon>
        <taxon>Bifidobacteriaceae</taxon>
        <taxon>Bifidobacterium</taxon>
    </lineage>
</organism>
<evidence type="ECO:0000313" key="2">
    <source>
        <dbReference type="EMBL" id="GJD14963.1"/>
    </source>
</evidence>
<sequence>MPWDIMRTESIVSAVFALGTAASAWFGWPFALTAGCAIVSAVFALIAGRKD</sequence>
<reference evidence="2" key="1">
    <citation type="submission" date="2021-08" db="EMBL/GenBank/DDBJ databases">
        <title>Draft genome sequence of the GABA producer Bifidobacterium adolescentis 4-2, isolated from healthy human feces.</title>
        <authorList>
            <person name="Altaib H."/>
            <person name="Niwa R."/>
            <person name="Abe M."/>
            <person name="Suzuki T."/>
        </authorList>
    </citation>
    <scope>NUCLEOTIDE SEQUENCE</scope>
    <source>
        <strain evidence="2">4-2</strain>
    </source>
</reference>
<keyword evidence="1" id="KW-1133">Transmembrane helix</keyword>
<name>A0AAN4VNZ5_BIFAD</name>
<dbReference type="EMBL" id="BPPZ01000016">
    <property type="protein sequence ID" value="GJD14963.1"/>
    <property type="molecule type" value="Genomic_DNA"/>
</dbReference>
<comment type="caution">
    <text evidence="2">The sequence shown here is derived from an EMBL/GenBank/DDBJ whole genome shotgun (WGS) entry which is preliminary data.</text>
</comment>
<evidence type="ECO:0000256" key="1">
    <source>
        <dbReference type="SAM" id="Phobius"/>
    </source>
</evidence>